<keyword evidence="3" id="KW-1185">Reference proteome</keyword>
<dbReference type="OrthoDB" id="5358891at2"/>
<dbReference type="PROSITE" id="PS51186">
    <property type="entry name" value="GNAT"/>
    <property type="match status" value="1"/>
</dbReference>
<organism evidence="2 3">
    <name type="scientific">Methylomonas denitrificans</name>
    <dbReference type="NCBI Taxonomy" id="1538553"/>
    <lineage>
        <taxon>Bacteria</taxon>
        <taxon>Pseudomonadati</taxon>
        <taxon>Pseudomonadota</taxon>
        <taxon>Gammaproteobacteria</taxon>
        <taxon>Methylococcales</taxon>
        <taxon>Methylococcaceae</taxon>
        <taxon>Methylomonas</taxon>
    </lineage>
</organism>
<evidence type="ECO:0000313" key="3">
    <source>
        <dbReference type="Proteomes" id="UP000030512"/>
    </source>
</evidence>
<dbReference type="AlphaFoldDB" id="A0A140E3Y7"/>
<dbReference type="RefSeq" id="WP_052142033.1">
    <property type="nucleotide sequence ID" value="NZ_CP014476.1"/>
</dbReference>
<sequence>MPNNVCQQLNIRHAKLEDAMDVLRWRNDPIVCAMSRQNEPISEAAHMSWYSGVLDNSERLLLIGVLNKKKVGAVRFDYVRESTWEVNIAIAPELRGQGLGRKLLKLALTTFYVDHASESVSAVVRLNNEPSLKLFSALGFKQESHSGEFSNLVLTVSH</sequence>
<dbReference type="CDD" id="cd04301">
    <property type="entry name" value="NAT_SF"/>
    <property type="match status" value="1"/>
</dbReference>
<dbReference type="PANTHER" id="PTHR43415">
    <property type="entry name" value="SPERMIDINE N(1)-ACETYLTRANSFERASE"/>
    <property type="match status" value="1"/>
</dbReference>
<feature type="domain" description="N-acetyltransferase" evidence="1">
    <location>
        <begin position="9"/>
        <end position="158"/>
    </location>
</feature>
<dbReference type="GO" id="GO:0016747">
    <property type="term" value="F:acyltransferase activity, transferring groups other than amino-acyl groups"/>
    <property type="evidence" value="ECO:0007669"/>
    <property type="project" value="InterPro"/>
</dbReference>
<evidence type="ECO:0000313" key="2">
    <source>
        <dbReference type="EMBL" id="AMK75111.1"/>
    </source>
</evidence>
<gene>
    <name evidence="2" type="ORF">JT25_001200</name>
</gene>
<dbReference type="Pfam" id="PF13302">
    <property type="entry name" value="Acetyltransf_3"/>
    <property type="match status" value="1"/>
</dbReference>
<dbReference type="STRING" id="1538553.JT25_001200"/>
<name>A0A140E3Y7_9GAMM</name>
<protein>
    <recommendedName>
        <fullName evidence="1">N-acetyltransferase domain-containing protein</fullName>
    </recommendedName>
</protein>
<reference evidence="2 3" key="1">
    <citation type="journal article" date="2015" name="Environ. Microbiol.">
        <title>Methane oxidation coupled to nitrate reduction under hypoxia by the Gammaproteobacterium Methylomonas denitrificans, sp. nov. type strain FJG1.</title>
        <authorList>
            <person name="Kits K.D."/>
            <person name="Klotz M.G."/>
            <person name="Stein L.Y."/>
        </authorList>
    </citation>
    <scope>NUCLEOTIDE SEQUENCE [LARGE SCALE GENOMIC DNA]</scope>
    <source>
        <strain evidence="2 3">FJG1</strain>
    </source>
</reference>
<dbReference type="KEGG" id="mdn:JT25_001200"/>
<dbReference type="InterPro" id="IPR016181">
    <property type="entry name" value="Acyl_CoA_acyltransferase"/>
</dbReference>
<accession>A0A140E3Y7</accession>
<dbReference type="Proteomes" id="UP000030512">
    <property type="component" value="Chromosome"/>
</dbReference>
<dbReference type="Gene3D" id="3.40.630.30">
    <property type="match status" value="1"/>
</dbReference>
<dbReference type="EMBL" id="CP014476">
    <property type="protein sequence ID" value="AMK75111.1"/>
    <property type="molecule type" value="Genomic_DNA"/>
</dbReference>
<proteinExistence type="predicted"/>
<dbReference type="SUPFAM" id="SSF55729">
    <property type="entry name" value="Acyl-CoA N-acyltransferases (Nat)"/>
    <property type="match status" value="1"/>
</dbReference>
<evidence type="ECO:0000259" key="1">
    <source>
        <dbReference type="PROSITE" id="PS51186"/>
    </source>
</evidence>
<dbReference type="InterPro" id="IPR000182">
    <property type="entry name" value="GNAT_dom"/>
</dbReference>
<dbReference type="PANTHER" id="PTHR43415:SF3">
    <property type="entry name" value="GNAT-FAMILY ACETYLTRANSFERASE"/>
    <property type="match status" value="1"/>
</dbReference>